<proteinExistence type="predicted"/>
<evidence type="ECO:0000313" key="3">
    <source>
        <dbReference type="Proteomes" id="UP001359886"/>
    </source>
</evidence>
<organism evidence="2 3">
    <name type="scientific">Elongatibacter sediminis</name>
    <dbReference type="NCBI Taxonomy" id="3119006"/>
    <lineage>
        <taxon>Bacteria</taxon>
        <taxon>Pseudomonadati</taxon>
        <taxon>Pseudomonadota</taxon>
        <taxon>Gammaproteobacteria</taxon>
        <taxon>Chromatiales</taxon>
        <taxon>Wenzhouxiangellaceae</taxon>
        <taxon>Elongatibacter</taxon>
    </lineage>
</organism>
<feature type="signal peptide" evidence="1">
    <location>
        <begin position="1"/>
        <end position="22"/>
    </location>
</feature>
<dbReference type="Gene3D" id="3.40.50.150">
    <property type="entry name" value="Vaccinia Virus protein VP39"/>
    <property type="match status" value="1"/>
</dbReference>
<dbReference type="PIRSF" id="PIRSF031679">
    <property type="entry name" value="Mtase_Alr7345_prd"/>
    <property type="match status" value="1"/>
</dbReference>
<dbReference type="InterPro" id="IPR016980">
    <property type="entry name" value="S-AdoMet-dep_MeTrfase_Alr7345"/>
</dbReference>
<dbReference type="Proteomes" id="UP001359886">
    <property type="component" value="Unassembled WGS sequence"/>
</dbReference>
<evidence type="ECO:0000256" key="1">
    <source>
        <dbReference type="SAM" id="SignalP"/>
    </source>
</evidence>
<dbReference type="SUPFAM" id="SSF53335">
    <property type="entry name" value="S-adenosyl-L-methionine-dependent methyltransferases"/>
    <property type="match status" value="1"/>
</dbReference>
<feature type="chain" id="PRO_5043813205" description="Methyltransferase" evidence="1">
    <location>
        <begin position="23"/>
        <end position="253"/>
    </location>
</feature>
<reference evidence="2 3" key="1">
    <citation type="submission" date="2024-02" db="EMBL/GenBank/DDBJ databases">
        <title>A novel Wenzhouxiangellaceae bacterium, isolated from coastal sediments.</title>
        <authorList>
            <person name="Du Z.-J."/>
            <person name="Ye Y.-Q."/>
            <person name="Zhang X.-Y."/>
        </authorList>
    </citation>
    <scope>NUCLEOTIDE SEQUENCE [LARGE SCALE GENOMIC DNA]</scope>
    <source>
        <strain evidence="2 3">CH-27</strain>
    </source>
</reference>
<comment type="caution">
    <text evidence="2">The sequence shown here is derived from an EMBL/GenBank/DDBJ whole genome shotgun (WGS) entry which is preliminary data.</text>
</comment>
<keyword evidence="3" id="KW-1185">Reference proteome</keyword>
<dbReference type="RefSeq" id="WP_354695307.1">
    <property type="nucleotide sequence ID" value="NZ_JAZHOG010000006.1"/>
</dbReference>
<evidence type="ECO:0008006" key="4">
    <source>
        <dbReference type="Google" id="ProtNLM"/>
    </source>
</evidence>
<gene>
    <name evidence="2" type="ORF">V3330_10140</name>
</gene>
<protein>
    <recommendedName>
        <fullName evidence="4">Methyltransferase</fullName>
    </recommendedName>
</protein>
<accession>A0AAW9REZ9</accession>
<keyword evidence="1" id="KW-0732">Signal</keyword>
<dbReference type="InterPro" id="IPR029063">
    <property type="entry name" value="SAM-dependent_MTases_sf"/>
</dbReference>
<evidence type="ECO:0000313" key="2">
    <source>
        <dbReference type="EMBL" id="MEJ8567984.1"/>
    </source>
</evidence>
<name>A0AAW9REZ9_9GAMM</name>
<dbReference type="AlphaFoldDB" id="A0AAW9REZ9"/>
<dbReference type="EMBL" id="JAZHOG010000006">
    <property type="protein sequence ID" value="MEJ8567984.1"/>
    <property type="molecule type" value="Genomic_DNA"/>
</dbReference>
<sequence>MNRIPLVFAALLTALVAIPAAADDHEATRAKIEAAMASDIRPERDVARDANRLPLETLEFFGLRDDMTVVELLPGGGWYTRILSPVLDENGRFYIAYGGTRMEEELSGTEGFENMRRAAADAKVYRPEGSRYYVLENADLGVTGADMVLTFRNYHNFNAEGRAAMNEAAFDALKSGGIYAVVDHTRRHMQANDNENGRRFDPVLAIKEIQAAGFEFVDFSDLHYRPDDELRYEVGRRSVTGNTDRFSLKFVKP</sequence>